<dbReference type="PROSITE" id="PS51201">
    <property type="entry name" value="RCK_N"/>
    <property type="match status" value="1"/>
</dbReference>
<evidence type="ECO:0000256" key="1">
    <source>
        <dbReference type="ARBA" id="ARBA00004141"/>
    </source>
</evidence>
<accession>A0AA38G7F3</accession>
<dbReference type="Gene3D" id="3.40.50.720">
    <property type="entry name" value="NAD(P)-binding Rossmann-like Domain"/>
    <property type="match status" value="1"/>
</dbReference>
<evidence type="ECO:0000256" key="3">
    <source>
        <dbReference type="ARBA" id="ARBA00022692"/>
    </source>
</evidence>
<proteinExistence type="inferred from homology"/>
<dbReference type="SUPFAM" id="SSF81324">
    <property type="entry name" value="Voltage-gated potassium channels"/>
    <property type="match status" value="1"/>
</dbReference>
<dbReference type="InterPro" id="IPR003148">
    <property type="entry name" value="RCK_N"/>
</dbReference>
<dbReference type="Proteomes" id="UP000824469">
    <property type="component" value="Unassembled WGS sequence"/>
</dbReference>
<dbReference type="Pfam" id="PF06241">
    <property type="entry name" value="Castor_Poll_mid"/>
    <property type="match status" value="1"/>
</dbReference>
<feature type="transmembrane region" description="Helical" evidence="6">
    <location>
        <begin position="302"/>
        <end position="318"/>
    </location>
</feature>
<evidence type="ECO:0000256" key="2">
    <source>
        <dbReference type="ARBA" id="ARBA00008577"/>
    </source>
</evidence>
<dbReference type="GO" id="GO:0016020">
    <property type="term" value="C:membrane"/>
    <property type="evidence" value="ECO:0007669"/>
    <property type="project" value="UniProtKB-SubCell"/>
</dbReference>
<keyword evidence="9" id="KW-1185">Reference proteome</keyword>
<organism evidence="8 9">
    <name type="scientific">Taxus chinensis</name>
    <name type="common">Chinese yew</name>
    <name type="synonym">Taxus wallichiana var. chinensis</name>
    <dbReference type="NCBI Taxonomy" id="29808"/>
    <lineage>
        <taxon>Eukaryota</taxon>
        <taxon>Viridiplantae</taxon>
        <taxon>Streptophyta</taxon>
        <taxon>Embryophyta</taxon>
        <taxon>Tracheophyta</taxon>
        <taxon>Spermatophyta</taxon>
        <taxon>Pinopsida</taxon>
        <taxon>Pinidae</taxon>
        <taxon>Conifers II</taxon>
        <taxon>Cupressales</taxon>
        <taxon>Taxaceae</taxon>
        <taxon>Taxus</taxon>
    </lineage>
</organism>
<comment type="caution">
    <text evidence="8">The sequence shown here is derived from an EMBL/GenBank/DDBJ whole genome shotgun (WGS) entry which is preliminary data.</text>
</comment>
<keyword evidence="5 6" id="KW-0472">Membrane</keyword>
<dbReference type="PANTHER" id="PTHR31563">
    <property type="entry name" value="ION CHANNEL POLLUX-RELATED"/>
    <property type="match status" value="1"/>
</dbReference>
<comment type="subcellular location">
    <subcellularLocation>
        <location evidence="1">Membrane</location>
        <topology evidence="1">Multi-pass membrane protein</topology>
    </subcellularLocation>
</comment>
<reference evidence="8 9" key="1">
    <citation type="journal article" date="2021" name="Nat. Plants">
        <title>The Taxus genome provides insights into paclitaxel biosynthesis.</title>
        <authorList>
            <person name="Xiong X."/>
            <person name="Gou J."/>
            <person name="Liao Q."/>
            <person name="Li Y."/>
            <person name="Zhou Q."/>
            <person name="Bi G."/>
            <person name="Li C."/>
            <person name="Du R."/>
            <person name="Wang X."/>
            <person name="Sun T."/>
            <person name="Guo L."/>
            <person name="Liang H."/>
            <person name="Lu P."/>
            <person name="Wu Y."/>
            <person name="Zhang Z."/>
            <person name="Ro D.K."/>
            <person name="Shang Y."/>
            <person name="Huang S."/>
            <person name="Yan J."/>
        </authorList>
    </citation>
    <scope>NUCLEOTIDE SEQUENCE [LARGE SCALE GENOMIC DNA]</scope>
    <source>
        <strain evidence="8">Ta-2019</strain>
    </source>
</reference>
<feature type="transmembrane region" description="Helical" evidence="6">
    <location>
        <begin position="246"/>
        <end position="266"/>
    </location>
</feature>
<dbReference type="InterPro" id="IPR010420">
    <property type="entry name" value="CASTOR/POLLUX/SYM8_dom"/>
</dbReference>
<gene>
    <name evidence="8" type="ORF">KI387_020140</name>
</gene>
<dbReference type="OMA" id="HHIDVLT"/>
<dbReference type="InterPro" id="IPR044849">
    <property type="entry name" value="CASTOR/POLLUX/SYM8-like"/>
</dbReference>
<keyword evidence="3 6" id="KW-0812">Transmembrane</keyword>
<evidence type="ECO:0000259" key="7">
    <source>
        <dbReference type="PROSITE" id="PS51201"/>
    </source>
</evidence>
<feature type="non-terminal residue" evidence="8">
    <location>
        <position position="1"/>
    </location>
</feature>
<protein>
    <recommendedName>
        <fullName evidence="7">RCK N-terminal domain-containing protein</fullName>
    </recommendedName>
</protein>
<dbReference type="Pfam" id="PF22614">
    <property type="entry name" value="Slo-like_RCK"/>
    <property type="match status" value="1"/>
</dbReference>
<dbReference type="AlphaFoldDB" id="A0AA38G7F3"/>
<dbReference type="PANTHER" id="PTHR31563:SF13">
    <property type="entry name" value="ION CHANNEL POLLUX-LIKE 1-RELATED"/>
    <property type="match status" value="1"/>
</dbReference>
<comment type="similarity">
    <text evidence="2">Belongs to the castor/pollux (TC 1.A.1.23) family.</text>
</comment>
<keyword evidence="4 6" id="KW-1133">Transmembrane helix</keyword>
<name>A0AA38G7F3_TAXCH</name>
<evidence type="ECO:0000313" key="9">
    <source>
        <dbReference type="Proteomes" id="UP000824469"/>
    </source>
</evidence>
<evidence type="ECO:0000313" key="8">
    <source>
        <dbReference type="EMBL" id="KAH9318371.1"/>
    </source>
</evidence>
<evidence type="ECO:0000256" key="4">
    <source>
        <dbReference type="ARBA" id="ARBA00022989"/>
    </source>
</evidence>
<evidence type="ECO:0000256" key="5">
    <source>
        <dbReference type="ARBA" id="ARBA00023136"/>
    </source>
</evidence>
<feature type="domain" description="RCK N-terminal" evidence="7">
    <location>
        <begin position="344"/>
        <end position="493"/>
    </location>
</feature>
<feature type="non-terminal residue" evidence="8">
    <location>
        <position position="876"/>
    </location>
</feature>
<sequence length="876" mass="98159">VLGQLLSVMYSCKLAQFRGIFQMEEVGKRLHLKQIIIATTLESWQPLALWEVRMGNCKFPRMNWDPGDEANNLRARDGWGSHDTSFNVSQNPPRFAEYSCSRRHQLENNLTSDSVMKDEEIDSGMHVVPIVDISLMETGHIQKFMKGFLVGLFVCSRTISPLMRLMLLKATKLCIRQATIVLSYILKGVTSKQSFFANISGVSALTTQPQSLRLDGLPLTFQTMGWNLARLFYMLDLLLECNSTSYIVLLFATCCTLVIIGGFMFHKYRTNKKALKDCFWDAWACVCSSSTHLKEQTHPERIVGLSLAVGGLLFYSLLTSTMTTSFKNYMERLKEGAHFEIMESGHLVICGVNSHLTSVLKQVNKSQEFSNCFGIAKLRRQKVLILSEKPKKDVEKLIGNVVKDCRNIDVLTRSGSLSNPESFQKAAANKARSVIILANKNDGYEADADAVLSVLALQPLLGMSSRTVVVEVSDTNTGDILKSLCGLKIEPVRNISSKLFVQCSRQRGLVKVYRQLLDPARHAFNLQNFPSLSGLSYEKVRHRFPEAVVCGLYRAGKIDFRPRNDLLLEETDKLLLIAPTETYKKRLPGLIAVEKENCAAQVMDTPPNDSSSLPSKTSLGSSKRFESIVKHPVNQGSKDSDGNLGPKECILMLGWRPSVDEMILEYDSYVGPHSQLVILAEAPIEEREHSMYQLNKKQLKNVHVTHRVGNPNSYLDLTNAVLDISMSSDKKDKLPLSIVVVSDKGWLIGDPSKADKQSVFSLLMAEKLCNENHVQVANLVAEFHETKLGKQVCKTKQNLTYVETEELMGCVTAQVAVHNGMNEVWTDLLNSWGDEIYIKDIGIYLKKGENPSFYELSERAILRGEVAIGYRLANKM</sequence>
<dbReference type="EMBL" id="JAHRHJ020000004">
    <property type="protein sequence ID" value="KAH9318371.1"/>
    <property type="molecule type" value="Genomic_DNA"/>
</dbReference>
<evidence type="ECO:0000256" key="6">
    <source>
        <dbReference type="SAM" id="Phobius"/>
    </source>
</evidence>
<dbReference type="GO" id="GO:0006813">
    <property type="term" value="P:potassium ion transport"/>
    <property type="evidence" value="ECO:0007669"/>
    <property type="project" value="InterPro"/>
</dbReference>